<evidence type="ECO:0000256" key="4">
    <source>
        <dbReference type="ARBA" id="ARBA00022670"/>
    </source>
</evidence>
<keyword evidence="4" id="KW-0645">Protease</keyword>
<dbReference type="InterPro" id="IPR009060">
    <property type="entry name" value="UBA-like_sf"/>
</dbReference>
<feature type="binding site" evidence="8">
    <location>
        <position position="228"/>
    </location>
    <ligand>
        <name>Zn(2+)</name>
        <dbReference type="ChEBI" id="CHEBI:29105"/>
    </ligand>
</feature>
<dbReference type="InterPro" id="IPR016652">
    <property type="entry name" value="Ubiquitinyl_hydrolase"/>
</dbReference>
<dbReference type="EMBL" id="CP119907">
    <property type="protein sequence ID" value="WFD25027.1"/>
    <property type="molecule type" value="Genomic_DNA"/>
</dbReference>
<dbReference type="GO" id="GO:0005634">
    <property type="term" value="C:nucleus"/>
    <property type="evidence" value="ECO:0007669"/>
    <property type="project" value="TreeGrafter"/>
</dbReference>
<dbReference type="InterPro" id="IPR041432">
    <property type="entry name" value="UBP13_Znf-UBP_var"/>
</dbReference>
<dbReference type="InterPro" id="IPR018200">
    <property type="entry name" value="USP_CS"/>
</dbReference>
<evidence type="ECO:0000313" key="12">
    <source>
        <dbReference type="Proteomes" id="UP001214415"/>
    </source>
</evidence>
<feature type="domain" description="UBA" evidence="9">
    <location>
        <begin position="638"/>
        <end position="674"/>
    </location>
</feature>
<dbReference type="Proteomes" id="UP001214415">
    <property type="component" value="Chromosome 8"/>
</dbReference>
<dbReference type="CDD" id="cd14297">
    <property type="entry name" value="UBA2_spUBP14_like"/>
    <property type="match status" value="1"/>
</dbReference>
<gene>
    <name evidence="11" type="primary">ubp14</name>
    <name evidence="11" type="ORF">MEQU1_003737</name>
</gene>
<evidence type="ECO:0000259" key="9">
    <source>
        <dbReference type="SMART" id="SM00165"/>
    </source>
</evidence>
<dbReference type="EC" id="3.4.19.12" evidence="3"/>
<dbReference type="Pfam" id="PF02148">
    <property type="entry name" value="zf-UBP"/>
    <property type="match status" value="1"/>
</dbReference>
<sequence length="756" mass="83040">MKRRASDDGSLCPHVSVCEAQLRAPQQGDSVYKDDCVLCFDSPVCETLLFTNLQDSPQGVGICLHCFQTGCVGDPTRSHAGLHFQRSGHSLAVIVRRTPRPAEPVTRLQVVEKRDEDLYDYEHRAVCMACDPVQGREIAMTPAIEAVIQGIQRATSLAHHDEVQAWEEDIHPCEHTLTLTQDAVSPPALGSEASCSQCSLTSNLWMCLQCGHLGCGRAQFGGIEGHSHALAHFEATGHPCSVKQGTITPEGTGDVYCYACNDAVVDPALGTHLQHLGVPVATLSKTEKSMTELQLEQNVQFDFHMVDQDGQELVPAYAPGQTGIQNLGNSCYLASTLQALFGLDTFQERFRHLDEHIATCRTSPTQCLECQMRKVADGLESGRYAVGERPQGIKPAMIKTLLGRGHSEFASMRQQDAEEFFQHLMTSLRPLSSANKVDPTQTFSYVLEHRLQCTRCSRVRYSEETVEAGVGLPVPVHKNPDDSYQPVSLQQSLDLFTAPEMIQYECPHCACSVEAAKQTRFATLPDVLVVQAQRFQLVNWVPQKVQVPYQVPLSDFIDLAPYLGQGLQPGEEALPASSNDAPPSFDPDSVAMLTGMGFSEPRAQRALQATGGNVEASVHWLFEQADDASLDAPLPQSPSVDTSALEDMGFSRAQAAKALRLHGQVEMAVAWLFENPDDPGDTEPPAAPARVGRTETPARYRLASFITHRGQYVAHVRRNDTWIFFNDEKVVLAPDQGELSATDLSPMAYLYFLQRI</sequence>
<reference evidence="11" key="1">
    <citation type="submission" date="2023-03" db="EMBL/GenBank/DDBJ databases">
        <title>Mating type loci evolution in Malassezia.</title>
        <authorList>
            <person name="Coelho M.A."/>
        </authorList>
    </citation>
    <scope>NUCLEOTIDE SEQUENCE</scope>
    <source>
        <strain evidence="11">CBS 12830</strain>
    </source>
</reference>
<evidence type="ECO:0000259" key="10">
    <source>
        <dbReference type="SMART" id="SM00290"/>
    </source>
</evidence>
<evidence type="ECO:0000256" key="7">
    <source>
        <dbReference type="ARBA" id="ARBA00022807"/>
    </source>
</evidence>
<dbReference type="GO" id="GO:0006508">
    <property type="term" value="P:proteolysis"/>
    <property type="evidence" value="ECO:0007669"/>
    <property type="project" value="UniProtKB-KW"/>
</dbReference>
<dbReference type="PIRSF" id="PIRSF016308">
    <property type="entry name" value="UBP"/>
    <property type="match status" value="1"/>
</dbReference>
<protein>
    <recommendedName>
        <fullName evidence="3">ubiquitinyl hydrolase 1</fullName>
        <ecNumber evidence="3">3.4.19.12</ecNumber>
    </recommendedName>
</protein>
<keyword evidence="5" id="KW-0833">Ubl conjugation pathway</keyword>
<feature type="domain" description="UBP-type" evidence="10">
    <location>
        <begin position="54"/>
        <end position="100"/>
    </location>
</feature>
<evidence type="ECO:0000256" key="6">
    <source>
        <dbReference type="ARBA" id="ARBA00022801"/>
    </source>
</evidence>
<dbReference type="InterPro" id="IPR001394">
    <property type="entry name" value="Peptidase_C19_UCH"/>
</dbReference>
<evidence type="ECO:0000256" key="3">
    <source>
        <dbReference type="ARBA" id="ARBA00012759"/>
    </source>
</evidence>
<evidence type="ECO:0000256" key="1">
    <source>
        <dbReference type="ARBA" id="ARBA00000707"/>
    </source>
</evidence>
<organism evidence="11 12">
    <name type="scientific">Malassezia equina</name>
    <dbReference type="NCBI Taxonomy" id="1381935"/>
    <lineage>
        <taxon>Eukaryota</taxon>
        <taxon>Fungi</taxon>
        <taxon>Dikarya</taxon>
        <taxon>Basidiomycota</taxon>
        <taxon>Ustilaginomycotina</taxon>
        <taxon>Malasseziomycetes</taxon>
        <taxon>Malasseziales</taxon>
        <taxon>Malasseziaceae</taxon>
        <taxon>Malassezia</taxon>
    </lineage>
</organism>
<dbReference type="PROSITE" id="PS00972">
    <property type="entry name" value="USP_1"/>
    <property type="match status" value="1"/>
</dbReference>
<dbReference type="GO" id="GO:0004843">
    <property type="term" value="F:cysteine-type deubiquitinase activity"/>
    <property type="evidence" value="ECO:0007669"/>
    <property type="project" value="UniProtKB-EC"/>
</dbReference>
<dbReference type="Gene3D" id="3.90.70.10">
    <property type="entry name" value="Cysteine proteinases"/>
    <property type="match status" value="1"/>
</dbReference>
<comment type="catalytic activity">
    <reaction evidence="1">
        <text>Thiol-dependent hydrolysis of ester, thioester, amide, peptide and isopeptide bonds formed by the C-terminal Gly of ubiquitin (a 76-residue protein attached to proteins as an intracellular targeting signal).</text>
        <dbReference type="EC" id="3.4.19.12"/>
    </reaction>
</comment>
<dbReference type="SMART" id="SM00165">
    <property type="entry name" value="UBA"/>
    <property type="match status" value="2"/>
</dbReference>
<dbReference type="GO" id="GO:0016579">
    <property type="term" value="P:protein deubiquitination"/>
    <property type="evidence" value="ECO:0007669"/>
    <property type="project" value="InterPro"/>
</dbReference>
<accession>A0AAF0J0R3</accession>
<dbReference type="PANTHER" id="PTHR24006:SF664">
    <property type="entry name" value="UBIQUITIN CARBOXYL-TERMINAL HYDROLASE"/>
    <property type="match status" value="1"/>
</dbReference>
<dbReference type="AlphaFoldDB" id="A0AAF0J0R3"/>
<dbReference type="SUPFAM" id="SSF57850">
    <property type="entry name" value="RING/U-box"/>
    <property type="match status" value="2"/>
</dbReference>
<keyword evidence="7" id="KW-0788">Thiol protease</keyword>
<dbReference type="Gene3D" id="1.10.8.10">
    <property type="entry name" value="DNA helicase RuvA subunit, C-terminal domain"/>
    <property type="match status" value="2"/>
</dbReference>
<dbReference type="SMART" id="SM00290">
    <property type="entry name" value="ZnF_UBP"/>
    <property type="match status" value="2"/>
</dbReference>
<dbReference type="InterPro" id="IPR013083">
    <property type="entry name" value="Znf_RING/FYVE/PHD"/>
</dbReference>
<dbReference type="SUPFAM" id="SSF46934">
    <property type="entry name" value="UBA-like"/>
    <property type="match status" value="1"/>
</dbReference>
<dbReference type="InterPro" id="IPR050164">
    <property type="entry name" value="Peptidase_C19"/>
</dbReference>
<evidence type="ECO:0000256" key="5">
    <source>
        <dbReference type="ARBA" id="ARBA00022786"/>
    </source>
</evidence>
<dbReference type="InterPro" id="IPR015940">
    <property type="entry name" value="UBA"/>
</dbReference>
<keyword evidence="6 11" id="KW-0378">Hydrolase</keyword>
<proteinExistence type="inferred from homology"/>
<dbReference type="GO" id="GO:0008270">
    <property type="term" value="F:zinc ion binding"/>
    <property type="evidence" value="ECO:0007669"/>
    <property type="project" value="InterPro"/>
</dbReference>
<keyword evidence="12" id="KW-1185">Reference proteome</keyword>
<keyword evidence="8" id="KW-0479">Metal-binding</keyword>
<dbReference type="CDD" id="cd14386">
    <property type="entry name" value="UBA2_UBP5"/>
    <property type="match status" value="1"/>
</dbReference>
<feature type="domain" description="UBP-type" evidence="10">
    <location>
        <begin position="194"/>
        <end position="249"/>
    </location>
</feature>
<evidence type="ECO:0000256" key="8">
    <source>
        <dbReference type="PIRSR" id="PIRSR016308-3"/>
    </source>
</evidence>
<feature type="domain" description="UBA" evidence="9">
    <location>
        <begin position="586"/>
        <end position="623"/>
    </location>
</feature>
<dbReference type="PANTHER" id="PTHR24006">
    <property type="entry name" value="UBIQUITIN CARBOXYL-TERMINAL HYDROLASE"/>
    <property type="match status" value="1"/>
</dbReference>
<dbReference type="Gene3D" id="3.30.40.10">
    <property type="entry name" value="Zinc/RING finger domain, C3HC4 (zinc finger)"/>
    <property type="match status" value="2"/>
</dbReference>
<feature type="binding site" evidence="8">
    <location>
        <position position="215"/>
    </location>
    <ligand>
        <name>Zn(2+)</name>
        <dbReference type="ChEBI" id="CHEBI:29105"/>
    </ligand>
</feature>
<dbReference type="InterPro" id="IPR038765">
    <property type="entry name" value="Papain-like_cys_pep_sf"/>
</dbReference>
<evidence type="ECO:0000313" key="11">
    <source>
        <dbReference type="EMBL" id="WFD25027.1"/>
    </source>
</evidence>
<comment type="similarity">
    <text evidence="2">Belongs to the peptidase C19 family.</text>
</comment>
<name>A0AAF0J0R3_9BASI</name>
<dbReference type="InterPro" id="IPR001607">
    <property type="entry name" value="Znf_UBP"/>
</dbReference>
<dbReference type="Pfam" id="PF17807">
    <property type="entry name" value="zf-UBP_var"/>
    <property type="match status" value="1"/>
</dbReference>
<keyword evidence="8" id="KW-0862">Zinc</keyword>
<dbReference type="Pfam" id="PF00443">
    <property type="entry name" value="UCH"/>
    <property type="match status" value="1"/>
</dbReference>
<dbReference type="FunFam" id="3.30.40.10:FF:000396">
    <property type="entry name" value="Ubiquitin carboxyl-terminal hydrolase"/>
    <property type="match status" value="1"/>
</dbReference>
<dbReference type="GO" id="GO:0005829">
    <property type="term" value="C:cytosol"/>
    <property type="evidence" value="ECO:0007669"/>
    <property type="project" value="TreeGrafter"/>
</dbReference>
<evidence type="ECO:0000256" key="2">
    <source>
        <dbReference type="ARBA" id="ARBA00009085"/>
    </source>
</evidence>
<dbReference type="Pfam" id="PF00627">
    <property type="entry name" value="UBA"/>
    <property type="match status" value="1"/>
</dbReference>
<feature type="binding site" evidence="8">
    <location>
        <position position="195"/>
    </location>
    <ligand>
        <name>Zn(2+)</name>
        <dbReference type="ChEBI" id="CHEBI:29105"/>
    </ligand>
</feature>
<feature type="binding site" evidence="8">
    <location>
        <position position="198"/>
    </location>
    <ligand>
        <name>Zn(2+)</name>
        <dbReference type="ChEBI" id="CHEBI:29105"/>
    </ligand>
</feature>
<dbReference type="SUPFAM" id="SSF54001">
    <property type="entry name" value="Cysteine proteinases"/>
    <property type="match status" value="1"/>
</dbReference>